<feature type="domain" description="Glycosyltransferase subfamily 4-like N-terminal" evidence="1">
    <location>
        <begin position="20"/>
        <end position="183"/>
    </location>
</feature>
<keyword evidence="3" id="KW-1185">Reference proteome</keyword>
<accession>A0A844ZXR1</accession>
<name>A0A844ZXR1_9SPHN</name>
<sequence>MSPADLRVALFSGNYNYVRDGANQALNRLVDYMLRQGAKVRVYAPTVAEPAFEPAGDLVGVPSMRIPGRAEYRLPLGFDAAVRRDLAQFRPNVVHVSSPDFTGHAAVSWARKRGMPILTSVHTRFETYPRYYGLAVAEPLAVAIMRRFYRRTDALVAPSESMAEVLREQGMHEDIGIWARGVDRTIFDPARRDMAWRRNNGIADNEVAVGFLGRLVLEKGIDVFTETIATLQSRGVAHKVLVVGEGPARDVFAEKCPEAVFVGFQGGADLARAVASMDMLLNPSITETFGNVTLEAMASGLPVVAARATGSTSLVSDGVTGRLITPGDTDAFADAVEAYIRDPALREAHGRAGELRSRDFAWDAINKVVADTYLRLIAERGGTGPQG</sequence>
<dbReference type="EMBL" id="WTYH01000001">
    <property type="protein sequence ID" value="MXO92518.1"/>
    <property type="molecule type" value="Genomic_DNA"/>
</dbReference>
<dbReference type="Proteomes" id="UP000460626">
    <property type="component" value="Unassembled WGS sequence"/>
</dbReference>
<dbReference type="InterPro" id="IPR050194">
    <property type="entry name" value="Glycosyltransferase_grp1"/>
</dbReference>
<evidence type="ECO:0000313" key="2">
    <source>
        <dbReference type="EMBL" id="MXO92518.1"/>
    </source>
</evidence>
<dbReference type="Pfam" id="PF13692">
    <property type="entry name" value="Glyco_trans_1_4"/>
    <property type="match status" value="1"/>
</dbReference>
<dbReference type="SUPFAM" id="SSF53756">
    <property type="entry name" value="UDP-Glycosyltransferase/glycogen phosphorylase"/>
    <property type="match status" value="1"/>
</dbReference>
<dbReference type="PANTHER" id="PTHR45947:SF3">
    <property type="entry name" value="SULFOQUINOVOSYL TRANSFERASE SQD2"/>
    <property type="match status" value="1"/>
</dbReference>
<dbReference type="Pfam" id="PF13439">
    <property type="entry name" value="Glyco_transf_4"/>
    <property type="match status" value="1"/>
</dbReference>
<organism evidence="2 3">
    <name type="scientific">Aurantiacibacter arachoides</name>
    <dbReference type="NCBI Taxonomy" id="1850444"/>
    <lineage>
        <taxon>Bacteria</taxon>
        <taxon>Pseudomonadati</taxon>
        <taxon>Pseudomonadota</taxon>
        <taxon>Alphaproteobacteria</taxon>
        <taxon>Sphingomonadales</taxon>
        <taxon>Erythrobacteraceae</taxon>
        <taxon>Aurantiacibacter</taxon>
    </lineage>
</organism>
<dbReference type="PANTHER" id="PTHR45947">
    <property type="entry name" value="SULFOQUINOVOSYL TRANSFERASE SQD2"/>
    <property type="match status" value="1"/>
</dbReference>
<dbReference type="GO" id="GO:0016757">
    <property type="term" value="F:glycosyltransferase activity"/>
    <property type="evidence" value="ECO:0007669"/>
    <property type="project" value="TreeGrafter"/>
</dbReference>
<dbReference type="CDD" id="cd03814">
    <property type="entry name" value="GT4-like"/>
    <property type="match status" value="1"/>
</dbReference>
<dbReference type="OrthoDB" id="5490290at2"/>
<protein>
    <submittedName>
        <fullName evidence="2">Glycosyltransferase</fullName>
    </submittedName>
</protein>
<reference evidence="2 3" key="1">
    <citation type="submission" date="2019-12" db="EMBL/GenBank/DDBJ databases">
        <title>Genomic-based taxomic classification of the family Erythrobacteraceae.</title>
        <authorList>
            <person name="Xu L."/>
        </authorList>
    </citation>
    <scope>NUCLEOTIDE SEQUENCE [LARGE SCALE GENOMIC DNA]</scope>
    <source>
        <strain evidence="2 3">RC4-10-4</strain>
    </source>
</reference>
<comment type="caution">
    <text evidence="2">The sequence shown here is derived from an EMBL/GenBank/DDBJ whole genome shotgun (WGS) entry which is preliminary data.</text>
</comment>
<dbReference type="InterPro" id="IPR028098">
    <property type="entry name" value="Glyco_trans_4-like_N"/>
</dbReference>
<evidence type="ECO:0000313" key="3">
    <source>
        <dbReference type="Proteomes" id="UP000460626"/>
    </source>
</evidence>
<dbReference type="RefSeq" id="WP_131451891.1">
    <property type="nucleotide sequence ID" value="NZ_BMJK01000001.1"/>
</dbReference>
<dbReference type="AlphaFoldDB" id="A0A844ZXR1"/>
<evidence type="ECO:0000259" key="1">
    <source>
        <dbReference type="Pfam" id="PF13439"/>
    </source>
</evidence>
<gene>
    <name evidence="2" type="ORF">GRI62_02720</name>
</gene>
<proteinExistence type="predicted"/>
<keyword evidence="2" id="KW-0808">Transferase</keyword>
<dbReference type="Gene3D" id="3.40.50.2000">
    <property type="entry name" value="Glycogen Phosphorylase B"/>
    <property type="match status" value="2"/>
</dbReference>